<proteinExistence type="predicted"/>
<organism evidence="1 2">
    <name type="scientific">Lactuca saligna</name>
    <name type="common">Willowleaf lettuce</name>
    <dbReference type="NCBI Taxonomy" id="75948"/>
    <lineage>
        <taxon>Eukaryota</taxon>
        <taxon>Viridiplantae</taxon>
        <taxon>Streptophyta</taxon>
        <taxon>Embryophyta</taxon>
        <taxon>Tracheophyta</taxon>
        <taxon>Spermatophyta</taxon>
        <taxon>Magnoliopsida</taxon>
        <taxon>eudicotyledons</taxon>
        <taxon>Gunneridae</taxon>
        <taxon>Pentapetalae</taxon>
        <taxon>asterids</taxon>
        <taxon>campanulids</taxon>
        <taxon>Asterales</taxon>
        <taxon>Asteraceae</taxon>
        <taxon>Cichorioideae</taxon>
        <taxon>Cichorieae</taxon>
        <taxon>Lactucinae</taxon>
        <taxon>Lactuca</taxon>
    </lineage>
</organism>
<sequence length="121" mass="13366">MNLPSFLVLQSVGPEEEGSRWSNPGVSAPLLMTSQPSSKINSLPFSQFPSNIRVSLRLRLYIPYPIVEDGDGLQLPTTSVFLPRPVLADQPQTITLSFPISGCINFPSRSNEDEDPPFCIY</sequence>
<gene>
    <name evidence="1" type="ORF">LSALG_LOCUS17573</name>
</gene>
<name>A0AA36E0G5_LACSI</name>
<dbReference type="Proteomes" id="UP001177003">
    <property type="component" value="Chromosome 3"/>
</dbReference>
<dbReference type="AlphaFoldDB" id="A0AA36E0G5"/>
<reference evidence="1" key="1">
    <citation type="submission" date="2023-04" db="EMBL/GenBank/DDBJ databases">
        <authorList>
            <person name="Vijverberg K."/>
            <person name="Xiong W."/>
            <person name="Schranz E."/>
        </authorList>
    </citation>
    <scope>NUCLEOTIDE SEQUENCE</scope>
</reference>
<evidence type="ECO:0000313" key="1">
    <source>
        <dbReference type="EMBL" id="CAI9277660.1"/>
    </source>
</evidence>
<keyword evidence="2" id="KW-1185">Reference proteome</keyword>
<evidence type="ECO:0000313" key="2">
    <source>
        <dbReference type="Proteomes" id="UP001177003"/>
    </source>
</evidence>
<accession>A0AA36E0G5</accession>
<protein>
    <submittedName>
        <fullName evidence="1">Uncharacterized protein</fullName>
    </submittedName>
</protein>
<dbReference type="EMBL" id="OX465079">
    <property type="protein sequence ID" value="CAI9277660.1"/>
    <property type="molecule type" value="Genomic_DNA"/>
</dbReference>